<dbReference type="Gene3D" id="3.40.190.10">
    <property type="entry name" value="Periplasmic binding protein-like II"/>
    <property type="match status" value="1"/>
</dbReference>
<proteinExistence type="predicted"/>
<comment type="caution">
    <text evidence="2">The sequence shown here is derived from an EMBL/GenBank/DDBJ whole genome shotgun (WGS) entry which is preliminary data.</text>
</comment>
<name>A0ABR0TC80_AURPU</name>
<evidence type="ECO:0000313" key="2">
    <source>
        <dbReference type="EMBL" id="KAK6002040.1"/>
    </source>
</evidence>
<dbReference type="Proteomes" id="UP001341245">
    <property type="component" value="Unassembled WGS sequence"/>
</dbReference>
<dbReference type="EMBL" id="JASGXD010000013">
    <property type="protein sequence ID" value="KAK6002040.1"/>
    <property type="molecule type" value="Genomic_DNA"/>
</dbReference>
<gene>
    <name evidence="2" type="ORF">QM012_002530</name>
</gene>
<organism evidence="2 3">
    <name type="scientific">Aureobasidium pullulans</name>
    <name type="common">Black yeast</name>
    <name type="synonym">Pullularia pullulans</name>
    <dbReference type="NCBI Taxonomy" id="5580"/>
    <lineage>
        <taxon>Eukaryota</taxon>
        <taxon>Fungi</taxon>
        <taxon>Dikarya</taxon>
        <taxon>Ascomycota</taxon>
        <taxon>Pezizomycotina</taxon>
        <taxon>Dothideomycetes</taxon>
        <taxon>Dothideomycetidae</taxon>
        <taxon>Dothideales</taxon>
        <taxon>Saccotheciaceae</taxon>
        <taxon>Aureobasidium</taxon>
    </lineage>
</organism>
<accession>A0ABR0TC80</accession>
<evidence type="ECO:0000256" key="1">
    <source>
        <dbReference type="SAM" id="SignalP"/>
    </source>
</evidence>
<feature type="chain" id="PRO_5046419721" description="Periplasmic binding protein-like II" evidence="1">
    <location>
        <begin position="19"/>
        <end position="138"/>
    </location>
</feature>
<evidence type="ECO:0008006" key="4">
    <source>
        <dbReference type="Google" id="ProtNLM"/>
    </source>
</evidence>
<dbReference type="SUPFAM" id="SSF53850">
    <property type="entry name" value="Periplasmic binding protein-like II"/>
    <property type="match status" value="1"/>
</dbReference>
<reference evidence="2 3" key="1">
    <citation type="submission" date="2023-11" db="EMBL/GenBank/DDBJ databases">
        <title>Draft genome sequence and annotation of the polyextremotolerant black yeast-like fungus Aureobasidium pullulans NRRL 62042.</title>
        <authorList>
            <person name="Dielentheis-Frenken M.R.E."/>
            <person name="Wibberg D."/>
            <person name="Blank L.M."/>
            <person name="Tiso T."/>
        </authorList>
    </citation>
    <scope>NUCLEOTIDE SEQUENCE [LARGE SCALE GENOMIC DNA]</scope>
    <source>
        <strain evidence="2 3">NRRL 62042</strain>
    </source>
</reference>
<feature type="signal peptide" evidence="1">
    <location>
        <begin position="1"/>
        <end position="18"/>
    </location>
</feature>
<sequence>MKIHGFAAFLALSSPVLCASLRQPGHFHFPSKYVAIETRSLDEIYAAAKNETGELIVLWGGDAVSQGDATVAAWRARFPDIKLNLTPLGWDKIYSAIKDPDGAFLGTYIYQFGNFIFNKHLLNVSDIPDTYEDLVDPA</sequence>
<keyword evidence="1" id="KW-0732">Signal</keyword>
<evidence type="ECO:0000313" key="3">
    <source>
        <dbReference type="Proteomes" id="UP001341245"/>
    </source>
</evidence>
<keyword evidence="3" id="KW-1185">Reference proteome</keyword>
<protein>
    <recommendedName>
        <fullName evidence="4">Periplasmic binding protein-like II</fullName>
    </recommendedName>
</protein>